<comment type="caution">
    <text evidence="1">The sequence shown here is derived from an EMBL/GenBank/DDBJ whole genome shotgun (WGS) entry which is preliminary data.</text>
</comment>
<evidence type="ECO:0000313" key="2">
    <source>
        <dbReference type="Proteomes" id="UP000265520"/>
    </source>
</evidence>
<sequence>MIPAYRNRSLPYPHYYDLAMELVPLQMNKSPFPYEQPWPSVGHYGQATLYHYISAMSTT</sequence>
<keyword evidence="2" id="KW-1185">Reference proteome</keyword>
<reference evidence="1 2" key="1">
    <citation type="journal article" date="2018" name="Front. Plant Sci.">
        <title>Red Clover (Trifolium pratense) and Zigzag Clover (T. medium) - A Picture of Genomic Similarities and Differences.</title>
        <authorList>
            <person name="Dluhosova J."/>
            <person name="Istvanek J."/>
            <person name="Nedelnik J."/>
            <person name="Repkova J."/>
        </authorList>
    </citation>
    <scope>NUCLEOTIDE SEQUENCE [LARGE SCALE GENOMIC DNA]</scope>
    <source>
        <strain evidence="2">cv. 10/8</strain>
        <tissue evidence="1">Leaf</tissue>
    </source>
</reference>
<accession>A0A392PM00</accession>
<dbReference type="AlphaFoldDB" id="A0A392PM00"/>
<organism evidence="1 2">
    <name type="scientific">Trifolium medium</name>
    <dbReference type="NCBI Taxonomy" id="97028"/>
    <lineage>
        <taxon>Eukaryota</taxon>
        <taxon>Viridiplantae</taxon>
        <taxon>Streptophyta</taxon>
        <taxon>Embryophyta</taxon>
        <taxon>Tracheophyta</taxon>
        <taxon>Spermatophyta</taxon>
        <taxon>Magnoliopsida</taxon>
        <taxon>eudicotyledons</taxon>
        <taxon>Gunneridae</taxon>
        <taxon>Pentapetalae</taxon>
        <taxon>rosids</taxon>
        <taxon>fabids</taxon>
        <taxon>Fabales</taxon>
        <taxon>Fabaceae</taxon>
        <taxon>Papilionoideae</taxon>
        <taxon>50 kb inversion clade</taxon>
        <taxon>NPAAA clade</taxon>
        <taxon>Hologalegina</taxon>
        <taxon>IRL clade</taxon>
        <taxon>Trifolieae</taxon>
        <taxon>Trifolium</taxon>
    </lineage>
</organism>
<proteinExistence type="predicted"/>
<feature type="non-terminal residue" evidence="1">
    <location>
        <position position="59"/>
    </location>
</feature>
<evidence type="ECO:0000313" key="1">
    <source>
        <dbReference type="EMBL" id="MCI13123.1"/>
    </source>
</evidence>
<name>A0A392PM00_9FABA</name>
<dbReference type="Proteomes" id="UP000265520">
    <property type="component" value="Unassembled WGS sequence"/>
</dbReference>
<dbReference type="EMBL" id="LXQA010086996">
    <property type="protein sequence ID" value="MCI13123.1"/>
    <property type="molecule type" value="Genomic_DNA"/>
</dbReference>
<protein>
    <submittedName>
        <fullName evidence="1">BAG family molecular chaperone regulator 6-like</fullName>
    </submittedName>
</protein>